<dbReference type="Pfam" id="PF20720">
    <property type="entry name" value="nSTAND3"/>
    <property type="match status" value="1"/>
</dbReference>
<dbReference type="Pfam" id="PF00023">
    <property type="entry name" value="Ank"/>
    <property type="match status" value="1"/>
</dbReference>
<gene>
    <name evidence="3" type="ORF">MCOR_18304</name>
</gene>
<organism evidence="3 4">
    <name type="scientific">Mytilus coruscus</name>
    <name type="common">Sea mussel</name>
    <dbReference type="NCBI Taxonomy" id="42192"/>
    <lineage>
        <taxon>Eukaryota</taxon>
        <taxon>Metazoa</taxon>
        <taxon>Spiralia</taxon>
        <taxon>Lophotrochozoa</taxon>
        <taxon>Mollusca</taxon>
        <taxon>Bivalvia</taxon>
        <taxon>Autobranchia</taxon>
        <taxon>Pteriomorphia</taxon>
        <taxon>Mytilida</taxon>
        <taxon>Mytiloidea</taxon>
        <taxon>Mytilidae</taxon>
        <taxon>Mytilinae</taxon>
        <taxon>Mytilus</taxon>
    </lineage>
</organism>
<dbReference type="InterPro" id="IPR036770">
    <property type="entry name" value="Ankyrin_rpt-contain_sf"/>
</dbReference>
<sequence length="1059" mass="120560">MFTVTFVIAVYKPTFKCPDPSQWKFRAKRICNDTEKYICLFDENEQRDEEFCGSWPDFENPGYKQILLGGTTRKPCSEYRYQPFTFWTNGSSKCVYKKTSCTQEGQVIDNNGTALSDRTCRCDYTNNYDFQVKPRNNCFCVPIVEDCSCYVKRCPAGSRLTPDYECLDESKWKLSFFSCPEIKQDSIDDKEEMSTIIPTYGYETPSDSVALPSVLATVLCIAAVCLLVSNLREKVIIKWRKRQEKFQVTQASKTVLNTVKSHGFVILSGPPGSGKSAIAYNTAFMLEKDEEYEILPVLYPEEIRKYFLPETKQVFLIDDPVGKYTVDDSSIQRWKNEETFIKQTFTDLTNTKLLLTCRSYIYNCGFRRKLNISPQHCDLLSHSLKLSHVERKNICNIYNIPELNDDTIMLYDCLPLSCVGISRQEDSTAYLINPFKFLTDEMIHTKESSDIAYLTIALLVVRDNNIDRKLLSLENPIIKDLLNDLCNECGFKYFPSTTMILSALNDLIGTFVEKTDEGFASIHIKLFQNLSFIVGSGIVHCLFKYGSSAFLANRLQLASIQEKHDDLVIMVKPEQEELFFERLLLDIRKGNHSHVFTGIQMKHLRFRTKLLKCLKRLKAEDLKCDKYNSTPLHVASEQGYEDLAHALVELKKDQINHQDSNKRTPLYMACLGGHNKVVKELHLHDKTTLEITNNDDCTPLDAASINGHCSTVKLLLDYGANYKKKDTKMKRTALYRACGNGHYDVVRLLLSKNPDVKHTDVKGLKAIHIACSKGHSEIVELLLEYKGMINECDAHGRTPLFIACESNQQNIVDKLLQYNANVNQTNKENFTPLHKACQNRNETIVGRLLDKTAKVNVQSVDGLSPLYISCLEGTHNIVNMLLNQKADVNLATKQGCTPFLISCSENHLEICKLLQISGVNINRADKFEFTPLHIACREKHERIVRFLLEYNANVNAVNRKKESPLYISCMNESSEIVELLLDKNADVNICEENGNYPLHAACLKGNKEIVQLLLGKKADIHKRNNAGKTPFDVVQGRDEDSIDEMLNSKKKDVIGGNFL</sequence>
<dbReference type="Gene3D" id="1.25.40.20">
    <property type="entry name" value="Ankyrin repeat-containing domain"/>
    <property type="match status" value="3"/>
</dbReference>
<protein>
    <recommendedName>
        <fullName evidence="2">Novel STAND NTPase 3 domain-containing protein</fullName>
    </recommendedName>
</protein>
<keyword evidence="4" id="KW-1185">Reference proteome</keyword>
<dbReference type="PRINTS" id="PR01415">
    <property type="entry name" value="ANKYRIN"/>
</dbReference>
<dbReference type="Pfam" id="PF12796">
    <property type="entry name" value="Ank_2"/>
    <property type="match status" value="3"/>
</dbReference>
<feature type="domain" description="Novel STAND NTPase 3" evidence="2">
    <location>
        <begin position="246"/>
        <end position="395"/>
    </location>
</feature>
<feature type="repeat" description="ANK" evidence="1">
    <location>
        <begin position="927"/>
        <end position="959"/>
    </location>
</feature>
<dbReference type="SUPFAM" id="SSF48403">
    <property type="entry name" value="Ankyrin repeat"/>
    <property type="match status" value="2"/>
</dbReference>
<proteinExistence type="predicted"/>
<feature type="repeat" description="ANK" evidence="1">
    <location>
        <begin position="828"/>
        <end position="860"/>
    </location>
</feature>
<dbReference type="AlphaFoldDB" id="A0A6J8BFE5"/>
<dbReference type="InterPro" id="IPR049050">
    <property type="entry name" value="nSTAND3"/>
</dbReference>
<dbReference type="PROSITE" id="PS50088">
    <property type="entry name" value="ANK_REPEAT"/>
    <property type="match status" value="10"/>
</dbReference>
<feature type="repeat" description="ANK" evidence="1">
    <location>
        <begin position="795"/>
        <end position="827"/>
    </location>
</feature>
<evidence type="ECO:0000259" key="2">
    <source>
        <dbReference type="Pfam" id="PF20720"/>
    </source>
</evidence>
<evidence type="ECO:0000256" key="1">
    <source>
        <dbReference type="PROSITE-ProRule" id="PRU00023"/>
    </source>
</evidence>
<keyword evidence="1" id="KW-0040">ANK repeat</keyword>
<dbReference type="InterPro" id="IPR027417">
    <property type="entry name" value="P-loop_NTPase"/>
</dbReference>
<feature type="repeat" description="ANK" evidence="1">
    <location>
        <begin position="729"/>
        <end position="761"/>
    </location>
</feature>
<feature type="repeat" description="ANK" evidence="1">
    <location>
        <begin position="960"/>
        <end position="992"/>
    </location>
</feature>
<dbReference type="PROSITE" id="PS50297">
    <property type="entry name" value="ANK_REP_REGION"/>
    <property type="match status" value="9"/>
</dbReference>
<dbReference type="OrthoDB" id="20872at2759"/>
<dbReference type="EMBL" id="CACVKT020003228">
    <property type="protein sequence ID" value="CAC5382482.1"/>
    <property type="molecule type" value="Genomic_DNA"/>
</dbReference>
<evidence type="ECO:0000313" key="3">
    <source>
        <dbReference type="EMBL" id="CAC5382482.1"/>
    </source>
</evidence>
<dbReference type="InterPro" id="IPR002110">
    <property type="entry name" value="Ankyrin_rpt"/>
</dbReference>
<dbReference type="SUPFAM" id="SSF52540">
    <property type="entry name" value="P-loop containing nucleoside triphosphate hydrolases"/>
    <property type="match status" value="1"/>
</dbReference>
<name>A0A6J8BFE5_MYTCO</name>
<feature type="repeat" description="ANK" evidence="1">
    <location>
        <begin position="695"/>
        <end position="727"/>
    </location>
</feature>
<reference evidence="3 4" key="1">
    <citation type="submission" date="2020-06" db="EMBL/GenBank/DDBJ databases">
        <authorList>
            <person name="Li R."/>
            <person name="Bekaert M."/>
        </authorList>
    </citation>
    <scope>NUCLEOTIDE SEQUENCE [LARGE SCALE GENOMIC DNA]</scope>
    <source>
        <strain evidence="4">wild</strain>
    </source>
</reference>
<feature type="repeat" description="ANK" evidence="1">
    <location>
        <begin position="894"/>
        <end position="926"/>
    </location>
</feature>
<feature type="repeat" description="ANK" evidence="1">
    <location>
        <begin position="762"/>
        <end position="794"/>
    </location>
</feature>
<dbReference type="Pfam" id="PF13637">
    <property type="entry name" value="Ank_4"/>
    <property type="match status" value="1"/>
</dbReference>
<dbReference type="SMART" id="SM00248">
    <property type="entry name" value="ANK"/>
    <property type="match status" value="12"/>
</dbReference>
<accession>A0A6J8BFE5</accession>
<dbReference type="InterPro" id="IPR039323">
    <property type="entry name" value="ANKRD_45/46/60"/>
</dbReference>
<evidence type="ECO:0000313" key="4">
    <source>
        <dbReference type="Proteomes" id="UP000507470"/>
    </source>
</evidence>
<dbReference type="Proteomes" id="UP000507470">
    <property type="component" value="Unassembled WGS sequence"/>
</dbReference>
<feature type="repeat" description="ANK" evidence="1">
    <location>
        <begin position="861"/>
        <end position="893"/>
    </location>
</feature>
<feature type="repeat" description="ANK" evidence="1">
    <location>
        <begin position="993"/>
        <end position="1025"/>
    </location>
</feature>
<dbReference type="PANTHER" id="PTHR22677">
    <property type="entry name" value="ANKYRIN REPEAT DOMAIN-CONTAINING PROTEIN 60"/>
    <property type="match status" value="1"/>
</dbReference>
<dbReference type="PANTHER" id="PTHR22677:SF4">
    <property type="entry name" value="USHER SYNDROME TYPE-1G PROTEIN-LIKE PROTEIN"/>
    <property type="match status" value="1"/>
</dbReference>